<dbReference type="EMBL" id="CP106735">
    <property type="protein sequence ID" value="UXX80432.1"/>
    <property type="molecule type" value="Genomic_DNA"/>
</dbReference>
<reference evidence="3" key="1">
    <citation type="submission" date="2022-10" db="EMBL/GenBank/DDBJ databases">
        <title>Comparative genomics and taxonomic characterization of three novel marine species of genus Reichenbachiella exhibiting antioxidant and polysaccharide degradation activities.</title>
        <authorList>
            <person name="Muhammad N."/>
            <person name="Lee Y.-J."/>
            <person name="Ko J."/>
            <person name="Kim S.-G."/>
        </authorList>
    </citation>
    <scope>NUCLEOTIDE SEQUENCE</scope>
    <source>
        <strain evidence="3">Wsw4-B4</strain>
    </source>
</reference>
<dbReference type="Gene3D" id="3.40.190.10">
    <property type="entry name" value="Periplasmic binding protein-like II"/>
    <property type="match status" value="1"/>
</dbReference>
<keyword evidence="1" id="KW-0732">Signal</keyword>
<gene>
    <name evidence="3" type="ORF">N7E81_04875</name>
</gene>
<dbReference type="RefSeq" id="WP_263052162.1">
    <property type="nucleotide sequence ID" value="NZ_CP106735.1"/>
</dbReference>
<name>A0ABY6D2Q1_9BACT</name>
<keyword evidence="4" id="KW-1185">Reference proteome</keyword>
<dbReference type="SUPFAM" id="SSF53850">
    <property type="entry name" value="Periplasmic binding protein-like II"/>
    <property type="match status" value="1"/>
</dbReference>
<protein>
    <recommendedName>
        <fullName evidence="2">Solute-binding protein family 5 domain-containing protein</fullName>
    </recommendedName>
</protein>
<dbReference type="InterPro" id="IPR039424">
    <property type="entry name" value="SBP_5"/>
</dbReference>
<dbReference type="PANTHER" id="PTHR30290">
    <property type="entry name" value="PERIPLASMIC BINDING COMPONENT OF ABC TRANSPORTER"/>
    <property type="match status" value="1"/>
</dbReference>
<evidence type="ECO:0000313" key="4">
    <source>
        <dbReference type="Proteomes" id="UP001062165"/>
    </source>
</evidence>
<dbReference type="Proteomes" id="UP001062165">
    <property type="component" value="Chromosome"/>
</dbReference>
<feature type="chain" id="PRO_5045425893" description="Solute-binding protein family 5 domain-containing protein" evidence="1">
    <location>
        <begin position="24"/>
        <end position="462"/>
    </location>
</feature>
<feature type="signal peptide" evidence="1">
    <location>
        <begin position="1"/>
        <end position="23"/>
    </location>
</feature>
<dbReference type="Pfam" id="PF00496">
    <property type="entry name" value="SBP_bac_5"/>
    <property type="match status" value="1"/>
</dbReference>
<evidence type="ECO:0000256" key="1">
    <source>
        <dbReference type="SAM" id="SignalP"/>
    </source>
</evidence>
<proteinExistence type="predicted"/>
<evidence type="ECO:0000259" key="2">
    <source>
        <dbReference type="Pfam" id="PF00496"/>
    </source>
</evidence>
<sequence>MRKTWPYSTILSLALLALCFVSCETKQSTHDFSPISNNKTLNLNFHDNVIRLNPLRAKNDAEKFIAALVFDRLFESNQNSMIVSKYTYDTLADTHYFDLYPKKQFHDGTRIDTKSIKTFFKYLIAHHLNEEPVSAFFTSMEGYPSINWYRKNRGIVDSLPQGFQIISDSKFSIKLNTRHQEILTWLQSPLFTLFKQAKGEYIGTGAYLLTSMNEDISAQLNKTAFAESPIETINISFTKNDDLVYAEFFRGSLDLITYQPLHKTPSPQTNKMNHIINTKYPEYQVTTSKRVIIRYAQLNNIQDSLLIKKVLHCLPKEKGQFIHLGSNVSIESYNLDSLKTESKNDTTLFKIKWYTKISGKQKPYLSNSKNINFSQTNPENIDPTQPHIVLKEISLDLLDSNDESKTLQTLVENLKNRELAKYIILDRFPEYVIYSNTLSGIKENSSLNESVKFMYFDSPQTY</sequence>
<feature type="domain" description="Solute-binding protein family 5" evidence="2">
    <location>
        <begin position="94"/>
        <end position="287"/>
    </location>
</feature>
<organism evidence="3 4">
    <name type="scientific">Reichenbachiella carrageenanivorans</name>
    <dbReference type="NCBI Taxonomy" id="2979869"/>
    <lineage>
        <taxon>Bacteria</taxon>
        <taxon>Pseudomonadati</taxon>
        <taxon>Bacteroidota</taxon>
        <taxon>Cytophagia</taxon>
        <taxon>Cytophagales</taxon>
        <taxon>Reichenbachiellaceae</taxon>
        <taxon>Reichenbachiella</taxon>
    </lineage>
</organism>
<evidence type="ECO:0000313" key="3">
    <source>
        <dbReference type="EMBL" id="UXX80432.1"/>
    </source>
</evidence>
<accession>A0ABY6D2Q1</accession>
<dbReference type="InterPro" id="IPR000914">
    <property type="entry name" value="SBP_5_dom"/>
</dbReference>